<dbReference type="GO" id="GO:0015689">
    <property type="term" value="P:molybdate ion transport"/>
    <property type="evidence" value="ECO:0007669"/>
    <property type="project" value="UniProtKB-UniRule"/>
</dbReference>
<protein>
    <recommendedName>
        <fullName evidence="3">HTH lysR-type domain-containing protein</fullName>
    </recommendedName>
</protein>
<name>A0A251XB70_9GAMM</name>
<proteinExistence type="inferred from homology"/>
<evidence type="ECO:0000313" key="4">
    <source>
        <dbReference type="EMBL" id="OUD15681.1"/>
    </source>
</evidence>
<dbReference type="Gene3D" id="1.10.10.10">
    <property type="entry name" value="Winged helix-like DNA-binding domain superfamily/Winged helix DNA-binding domain"/>
    <property type="match status" value="1"/>
</dbReference>
<dbReference type="PANTHER" id="PTHR30432">
    <property type="entry name" value="TRANSCRIPTIONAL REGULATOR MODE"/>
    <property type="match status" value="1"/>
</dbReference>
<keyword evidence="5" id="KW-1185">Reference proteome</keyword>
<gene>
    <name evidence="4" type="ORF">TPSD3_03975</name>
</gene>
<organism evidence="4 5">
    <name type="scientific">Thioflexithrix psekupsensis</name>
    <dbReference type="NCBI Taxonomy" id="1570016"/>
    <lineage>
        <taxon>Bacteria</taxon>
        <taxon>Pseudomonadati</taxon>
        <taxon>Pseudomonadota</taxon>
        <taxon>Gammaproteobacteria</taxon>
        <taxon>Thiotrichales</taxon>
        <taxon>Thioflexithrix</taxon>
    </lineage>
</organism>
<dbReference type="RefSeq" id="WP_086487280.1">
    <property type="nucleotide sequence ID" value="NZ_MSLT01000006.1"/>
</dbReference>
<dbReference type="Proteomes" id="UP000194798">
    <property type="component" value="Unassembled WGS sequence"/>
</dbReference>
<comment type="caution">
    <text evidence="4">The sequence shown here is derived from an EMBL/GenBank/DDBJ whole genome shotgun (WGS) entry which is preliminary data.</text>
</comment>
<dbReference type="GO" id="GO:0030151">
    <property type="term" value="F:molybdenum ion binding"/>
    <property type="evidence" value="ECO:0007669"/>
    <property type="project" value="UniProtKB-UniRule"/>
</dbReference>
<feature type="domain" description="HTH lysR-type" evidence="3">
    <location>
        <begin position="21"/>
        <end position="81"/>
    </location>
</feature>
<dbReference type="PIRSF" id="PIRSF005763">
    <property type="entry name" value="Txn_reg_ModE"/>
    <property type="match status" value="1"/>
</dbReference>
<comment type="similarity">
    <text evidence="2">Belongs to the ModE family.</text>
</comment>
<dbReference type="Pfam" id="PF00126">
    <property type="entry name" value="HTH_1"/>
    <property type="match status" value="1"/>
</dbReference>
<reference evidence="4 5" key="1">
    <citation type="submission" date="2016-12" db="EMBL/GenBank/DDBJ databases">
        <title>Thioflexothrix psekupsii D3 genome sequencing and assembly.</title>
        <authorList>
            <person name="Fomenkov A."/>
            <person name="Vincze T."/>
            <person name="Grabovich M."/>
            <person name="Anton B.P."/>
            <person name="Dubinina G."/>
            <person name="Orlova M."/>
            <person name="Belousova E."/>
            <person name="Roberts R.J."/>
        </authorList>
    </citation>
    <scope>NUCLEOTIDE SEQUENCE [LARGE SCALE GENOMIC DNA]</scope>
    <source>
        <strain evidence="4">D3</strain>
    </source>
</reference>
<keyword evidence="1 2" id="KW-0813">Transport</keyword>
<dbReference type="GO" id="GO:0003700">
    <property type="term" value="F:DNA-binding transcription factor activity"/>
    <property type="evidence" value="ECO:0007669"/>
    <property type="project" value="InterPro"/>
</dbReference>
<evidence type="ECO:0000313" key="5">
    <source>
        <dbReference type="Proteomes" id="UP000194798"/>
    </source>
</evidence>
<evidence type="ECO:0000256" key="1">
    <source>
        <dbReference type="ARBA" id="ARBA00022448"/>
    </source>
</evidence>
<dbReference type="SUPFAM" id="SSF46785">
    <property type="entry name" value="Winged helix' DNA-binding domain"/>
    <property type="match status" value="1"/>
</dbReference>
<sequence>MKILSMMWLHREGKNFLGPKRFELLKKIHEYGSLSKAAQALGFPYKSAWDMIEKMNQLSPTPLVCRARGGKEKGGTELTPFAMALLEEWAQLEQEHRHYLTTLESRLMALENRFLATFSVENRNEYCRFEGIIQNWSENESEWVIYLDVSAQNLLTVTLNKTALNPLILEKEKPIVALIPITSLVLLPKNVSFGIYPHNCFSGEIIEISYCQASAQVMVSVDQNNWGKISLPISHDTIKQFNLKQGDAVNVLFDTHCVFLATHLLK</sequence>
<dbReference type="InterPro" id="IPR036388">
    <property type="entry name" value="WH-like_DNA-bd_sf"/>
</dbReference>
<dbReference type="InterPro" id="IPR036390">
    <property type="entry name" value="WH_DNA-bd_sf"/>
</dbReference>
<dbReference type="InterPro" id="IPR000847">
    <property type="entry name" value="LysR_HTH_N"/>
</dbReference>
<keyword evidence="2" id="KW-0500">Molybdenum</keyword>
<evidence type="ECO:0000259" key="3">
    <source>
        <dbReference type="Pfam" id="PF00126"/>
    </source>
</evidence>
<accession>A0A251XB70</accession>
<dbReference type="InterPro" id="IPR051815">
    <property type="entry name" value="Molybdate_resp_trans_reg"/>
</dbReference>
<evidence type="ECO:0000256" key="2">
    <source>
        <dbReference type="PIRNR" id="PIRNR005763"/>
    </source>
</evidence>
<dbReference type="SUPFAM" id="SSF50331">
    <property type="entry name" value="MOP-like"/>
    <property type="match status" value="1"/>
</dbReference>
<dbReference type="InterPro" id="IPR016462">
    <property type="entry name" value="ModE"/>
</dbReference>
<dbReference type="InterPro" id="IPR008995">
    <property type="entry name" value="Mo/tungstate-bd_C_term_dom"/>
</dbReference>
<dbReference type="AlphaFoldDB" id="A0A251XB70"/>
<dbReference type="PANTHER" id="PTHR30432:SF1">
    <property type="entry name" value="DNA-BINDING TRANSCRIPTIONAL DUAL REGULATOR MODE"/>
    <property type="match status" value="1"/>
</dbReference>
<dbReference type="EMBL" id="MSLT01000006">
    <property type="protein sequence ID" value="OUD15681.1"/>
    <property type="molecule type" value="Genomic_DNA"/>
</dbReference>
<dbReference type="OrthoDB" id="9800709at2"/>